<protein>
    <submittedName>
        <fullName evidence="1">Uncharacterized protein</fullName>
    </submittedName>
</protein>
<accession>A0ACB5S8B3</accession>
<comment type="caution">
    <text evidence="1">The sequence shown here is derived from an EMBL/GenBank/DDBJ whole genome shotgun (WGS) entry which is preliminary data.</text>
</comment>
<organism evidence="1 2">
    <name type="scientific">Neofusicoccum parvum</name>
    <dbReference type="NCBI Taxonomy" id="310453"/>
    <lineage>
        <taxon>Eukaryota</taxon>
        <taxon>Fungi</taxon>
        <taxon>Dikarya</taxon>
        <taxon>Ascomycota</taxon>
        <taxon>Pezizomycotina</taxon>
        <taxon>Dothideomycetes</taxon>
        <taxon>Dothideomycetes incertae sedis</taxon>
        <taxon>Botryosphaeriales</taxon>
        <taxon>Botryosphaeriaceae</taxon>
        <taxon>Neofusicoccum</taxon>
    </lineage>
</organism>
<dbReference type="Proteomes" id="UP001165186">
    <property type="component" value="Unassembled WGS sequence"/>
</dbReference>
<gene>
    <name evidence="1" type="primary">g11819</name>
    <name evidence="1" type="ORF">NpPPO83_00011819</name>
</gene>
<evidence type="ECO:0000313" key="2">
    <source>
        <dbReference type="Proteomes" id="UP001165186"/>
    </source>
</evidence>
<keyword evidence="2" id="KW-1185">Reference proteome</keyword>
<dbReference type="EMBL" id="BSXG01000054">
    <property type="protein sequence ID" value="GME28975.1"/>
    <property type="molecule type" value="Genomic_DNA"/>
</dbReference>
<name>A0ACB5S8B3_9PEZI</name>
<sequence>MEITSAATRTIHISYINTVVSFLFVVLKFAVRSRVSRKTLGWDDSFVALSWVVSIPLTISIYFEGKHGMGRHAADLPVEELVEQTRWFWVSIWLYVTALGLSKISILMQYLRIFIARRTVVAIWICLAFVAAYTVQGIFVGIFQCTPPIAFWDRSVTGFCIDQVPYFFIAAGLNIATDFAVILIPVPALRTLHVSRSRKIGLFLVFAMGGFGCVISLIRIHALAELKPLVESGDVSFGNSISAMWSVVEVHICIMCACLPSLRPVLTRFLVMTGLSRSSNPGKTPSQSHGNGNTPSYPSPNYQRDAWPRRDGSLSILGVAFFGSAHPSARASAENPRSQGAEGDVELGNTKERNNSLGAPQLGQISVETTLEVHSTVSGDRTLVGSRTGSAGGNRSSRESEEIRLVPEAHRGWYHAQIERDRR</sequence>
<proteinExistence type="predicted"/>
<evidence type="ECO:0000313" key="1">
    <source>
        <dbReference type="EMBL" id="GME28975.1"/>
    </source>
</evidence>
<reference evidence="1" key="1">
    <citation type="submission" date="2024-09" db="EMBL/GenBank/DDBJ databases">
        <title>Draft Genome Sequences of Neofusicoccum parvum.</title>
        <authorList>
            <person name="Ashida A."/>
            <person name="Camagna M."/>
            <person name="Tanaka A."/>
            <person name="Takemoto D."/>
        </authorList>
    </citation>
    <scope>NUCLEOTIDE SEQUENCE</scope>
    <source>
        <strain evidence="1">PPO83</strain>
    </source>
</reference>